<name>A0ABN9Y0R3_9DINO</name>
<gene>
    <name evidence="2" type="ORF">PCOR1329_LOCUS81519</name>
</gene>
<feature type="compositionally biased region" description="Low complexity" evidence="1">
    <location>
        <begin position="71"/>
        <end position="84"/>
    </location>
</feature>
<feature type="compositionally biased region" description="Basic residues" evidence="1">
    <location>
        <begin position="9"/>
        <end position="33"/>
    </location>
</feature>
<protein>
    <submittedName>
        <fullName evidence="2">Uncharacterized protein</fullName>
    </submittedName>
</protein>
<evidence type="ECO:0000313" key="2">
    <source>
        <dbReference type="EMBL" id="CAK0906024.1"/>
    </source>
</evidence>
<reference evidence="2" key="1">
    <citation type="submission" date="2023-10" db="EMBL/GenBank/DDBJ databases">
        <authorList>
            <person name="Chen Y."/>
            <person name="Shah S."/>
            <person name="Dougan E. K."/>
            <person name="Thang M."/>
            <person name="Chan C."/>
        </authorList>
    </citation>
    <scope>NUCLEOTIDE SEQUENCE [LARGE SCALE GENOMIC DNA]</scope>
</reference>
<evidence type="ECO:0000256" key="1">
    <source>
        <dbReference type="SAM" id="MobiDB-lite"/>
    </source>
</evidence>
<comment type="caution">
    <text evidence="2">The sequence shown here is derived from an EMBL/GenBank/DDBJ whole genome shotgun (WGS) entry which is preliminary data.</text>
</comment>
<dbReference type="EMBL" id="CAUYUJ010021635">
    <property type="protein sequence ID" value="CAK0906024.1"/>
    <property type="molecule type" value="Genomic_DNA"/>
</dbReference>
<proteinExistence type="predicted"/>
<accession>A0ABN9Y0R3</accession>
<feature type="compositionally biased region" description="Gly residues" evidence="1">
    <location>
        <begin position="34"/>
        <end position="55"/>
    </location>
</feature>
<feature type="region of interest" description="Disordered" evidence="1">
    <location>
        <begin position="1"/>
        <end position="97"/>
    </location>
</feature>
<dbReference type="Proteomes" id="UP001189429">
    <property type="component" value="Unassembled WGS sequence"/>
</dbReference>
<evidence type="ECO:0000313" key="3">
    <source>
        <dbReference type="Proteomes" id="UP001189429"/>
    </source>
</evidence>
<sequence>MGRVAGGSPKRRQAERRAGKRARGCLGRQRRSCRGGGPGGGGGGGGGRGGGGGGEFRCPDFLTRAPRPSRRVGPPAGRGRPEPGTEQPAAAREEHPCQRQIMRERARRACRWQGPHQACVGSL</sequence>
<keyword evidence="3" id="KW-1185">Reference proteome</keyword>
<organism evidence="2 3">
    <name type="scientific">Prorocentrum cordatum</name>
    <dbReference type="NCBI Taxonomy" id="2364126"/>
    <lineage>
        <taxon>Eukaryota</taxon>
        <taxon>Sar</taxon>
        <taxon>Alveolata</taxon>
        <taxon>Dinophyceae</taxon>
        <taxon>Prorocentrales</taxon>
        <taxon>Prorocentraceae</taxon>
        <taxon>Prorocentrum</taxon>
    </lineage>
</organism>